<reference evidence="1 2" key="1">
    <citation type="journal article" date="2018" name="G3 (Bethesda)">
        <title>A High-Quality Reference Genome for the Invasive Mosquitofish Gambusia affinis Using a Chicago Library.</title>
        <authorList>
            <person name="Hoffberg S.L."/>
            <person name="Troendle N.J."/>
            <person name="Glenn T.C."/>
            <person name="Mahmud O."/>
            <person name="Louha S."/>
            <person name="Chalopin D."/>
            <person name="Bennetzen J.L."/>
            <person name="Mauricio R."/>
        </authorList>
    </citation>
    <scope>NUCLEOTIDE SEQUENCE [LARGE SCALE GENOMIC DNA]</scope>
    <source>
        <strain evidence="1">NE01/NJP1002.9</strain>
        <tissue evidence="1">Muscle</tissue>
    </source>
</reference>
<dbReference type="Proteomes" id="UP000250572">
    <property type="component" value="Unassembled WGS sequence"/>
</dbReference>
<gene>
    <name evidence="1" type="ORF">CCH79_00001366</name>
</gene>
<keyword evidence="2" id="KW-1185">Reference proteome</keyword>
<evidence type="ECO:0000313" key="2">
    <source>
        <dbReference type="Proteomes" id="UP000250572"/>
    </source>
</evidence>
<name>A0A315VSD9_GAMAF</name>
<dbReference type="AlphaFoldDB" id="A0A315VSD9"/>
<organism evidence="1 2">
    <name type="scientific">Gambusia affinis</name>
    <name type="common">Western mosquitofish</name>
    <name type="synonym">Heterandria affinis</name>
    <dbReference type="NCBI Taxonomy" id="33528"/>
    <lineage>
        <taxon>Eukaryota</taxon>
        <taxon>Metazoa</taxon>
        <taxon>Chordata</taxon>
        <taxon>Craniata</taxon>
        <taxon>Vertebrata</taxon>
        <taxon>Euteleostomi</taxon>
        <taxon>Actinopterygii</taxon>
        <taxon>Neopterygii</taxon>
        <taxon>Teleostei</taxon>
        <taxon>Neoteleostei</taxon>
        <taxon>Acanthomorphata</taxon>
        <taxon>Ovalentaria</taxon>
        <taxon>Atherinomorphae</taxon>
        <taxon>Cyprinodontiformes</taxon>
        <taxon>Poeciliidae</taxon>
        <taxon>Poeciliinae</taxon>
        <taxon>Gambusia</taxon>
    </lineage>
</organism>
<dbReference type="EMBL" id="NHOQ01001229">
    <property type="protein sequence ID" value="PWA26063.1"/>
    <property type="molecule type" value="Genomic_DNA"/>
</dbReference>
<sequence length="134" mass="15350">MEQQWIGCKKSGAAFRQKQPWRSGGISLAWNCMFGHKAKEVKDHSGLTWTTFTREESTALEVTLNCWKLSLVMMKTMEEELKVTLFLGRFLESQALETTMGRMGRSAGVSGRSLRFCCSQEILWKSREQSSCRK</sequence>
<comment type="caution">
    <text evidence="1">The sequence shown here is derived from an EMBL/GenBank/DDBJ whole genome shotgun (WGS) entry which is preliminary data.</text>
</comment>
<protein>
    <submittedName>
        <fullName evidence="1">Uncharacterized protein</fullName>
    </submittedName>
</protein>
<evidence type="ECO:0000313" key="1">
    <source>
        <dbReference type="EMBL" id="PWA26063.1"/>
    </source>
</evidence>
<accession>A0A315VSD9</accession>
<proteinExistence type="predicted"/>